<dbReference type="Proteomes" id="UP000037778">
    <property type="component" value="Unassembled WGS sequence"/>
</dbReference>
<comment type="cofactor">
    <cofactor evidence="1">
        <name>Mg(2+)</name>
        <dbReference type="ChEBI" id="CHEBI:18420"/>
    </cofactor>
</comment>
<reference evidence="11 12" key="1">
    <citation type="journal article" date="2015" name="Genome Biol. Evol.">
        <title>Functionally Structured Genomes in Lactobacillus kunkeei Colonizing the Honey Crop and Food Products of Honeybees and Stingless Bees.</title>
        <authorList>
            <person name="Tamarit D."/>
            <person name="Ellegaard K.M."/>
            <person name="Wikander J."/>
            <person name="Olofsson T."/>
            <person name="Vasquez A."/>
            <person name="Andersson S.G."/>
        </authorList>
    </citation>
    <scope>NUCLEOTIDE SEQUENCE [LARGE SCALE GENOMIC DNA]</scope>
    <source>
        <strain evidence="11 12">LAko</strain>
    </source>
</reference>
<dbReference type="PANTHER" id="PTHR11236">
    <property type="entry name" value="AMINOBENZOATE/ANTHRANILATE SYNTHASE"/>
    <property type="match status" value="1"/>
</dbReference>
<dbReference type="RefSeq" id="WP_080998068.1">
    <property type="nucleotide sequence ID" value="NZ_JXCY01000002.1"/>
</dbReference>
<proteinExistence type="predicted"/>
<dbReference type="GO" id="GO:0046872">
    <property type="term" value="F:metal ion binding"/>
    <property type="evidence" value="ECO:0007669"/>
    <property type="project" value="UniProtKB-KW"/>
</dbReference>
<dbReference type="GO" id="GO:0000162">
    <property type="term" value="P:L-tryptophan biosynthetic process"/>
    <property type="evidence" value="ECO:0007669"/>
    <property type="project" value="TreeGrafter"/>
</dbReference>
<dbReference type="InterPro" id="IPR015890">
    <property type="entry name" value="Chorismate_C"/>
</dbReference>
<organism evidence="11 12">
    <name type="scientific">Apilactobacillus kunkeei</name>
    <dbReference type="NCBI Taxonomy" id="148814"/>
    <lineage>
        <taxon>Bacteria</taxon>
        <taxon>Bacillati</taxon>
        <taxon>Bacillota</taxon>
        <taxon>Bacilli</taxon>
        <taxon>Lactobacillales</taxon>
        <taxon>Lactobacillaceae</taxon>
        <taxon>Apilactobacillus</taxon>
    </lineage>
</organism>
<dbReference type="PRINTS" id="PR00095">
    <property type="entry name" value="ANTSNTHASEI"/>
</dbReference>
<dbReference type="InterPro" id="IPR006805">
    <property type="entry name" value="Anth_synth_I_N"/>
</dbReference>
<evidence type="ECO:0000313" key="12">
    <source>
        <dbReference type="Proteomes" id="UP000037778"/>
    </source>
</evidence>
<evidence type="ECO:0000256" key="1">
    <source>
        <dbReference type="ARBA" id="ARBA00001946"/>
    </source>
</evidence>
<dbReference type="AlphaFoldDB" id="A0A0N0CTC8"/>
<dbReference type="SUPFAM" id="SSF56322">
    <property type="entry name" value="ADC synthase"/>
    <property type="match status" value="1"/>
</dbReference>
<protein>
    <recommendedName>
        <fullName evidence="3">Anthranilate synthase component 1</fullName>
    </recommendedName>
</protein>
<name>A0A0N0CTC8_9LACO</name>
<gene>
    <name evidence="11" type="ORF">RZ71_09060</name>
</gene>
<evidence type="ECO:0000259" key="10">
    <source>
        <dbReference type="Pfam" id="PF04715"/>
    </source>
</evidence>
<dbReference type="PANTHER" id="PTHR11236:SF48">
    <property type="entry name" value="ISOCHORISMATE SYNTHASE MENF"/>
    <property type="match status" value="1"/>
</dbReference>
<evidence type="ECO:0000256" key="4">
    <source>
        <dbReference type="ARBA" id="ARBA00022723"/>
    </source>
</evidence>
<comment type="function">
    <text evidence="7">Part of a heterotetrameric complex that catalyzes the two-step biosynthesis of anthranilate, an intermediate in the biosynthesis of L-tryptophan. In the first step, the glutamine-binding beta subunit (TrpG) of anthranilate synthase (AS) provides the glutamine amidotransferase activity which generates ammonia as a substrate that, along with chorismate, is used in the second step, catalyzed by the large alpha subunit of AS (TrpE) to produce anthranilate. In the absence of TrpG, TrpE can synthesize anthranilate directly from chorismate and high concentrations of ammonia.</text>
</comment>
<keyword evidence="4" id="KW-0479">Metal-binding</keyword>
<evidence type="ECO:0000256" key="5">
    <source>
        <dbReference type="ARBA" id="ARBA00022842"/>
    </source>
</evidence>
<comment type="caution">
    <text evidence="11">The sequence shown here is derived from an EMBL/GenBank/DDBJ whole genome shotgun (WGS) entry which is preliminary data.</text>
</comment>
<evidence type="ECO:0000256" key="6">
    <source>
        <dbReference type="ARBA" id="ARBA00023239"/>
    </source>
</evidence>
<dbReference type="Gene3D" id="3.60.120.10">
    <property type="entry name" value="Anthranilate synthase"/>
    <property type="match status" value="1"/>
</dbReference>
<evidence type="ECO:0000259" key="9">
    <source>
        <dbReference type="Pfam" id="PF00425"/>
    </source>
</evidence>
<keyword evidence="6" id="KW-0456">Lyase</keyword>
<dbReference type="InterPro" id="IPR019999">
    <property type="entry name" value="Anth_synth_I-like"/>
</dbReference>
<evidence type="ECO:0000256" key="7">
    <source>
        <dbReference type="ARBA" id="ARBA00025634"/>
    </source>
</evidence>
<feature type="domain" description="Anthranilate synthase component I N-terminal" evidence="10">
    <location>
        <begin position="61"/>
        <end position="163"/>
    </location>
</feature>
<dbReference type="GO" id="GO:0004049">
    <property type="term" value="F:anthranilate synthase activity"/>
    <property type="evidence" value="ECO:0007669"/>
    <property type="project" value="UniProtKB-EC"/>
</dbReference>
<feature type="domain" description="Chorismate-utilising enzyme C-terminal" evidence="9">
    <location>
        <begin position="220"/>
        <end position="472"/>
    </location>
</feature>
<evidence type="ECO:0000256" key="2">
    <source>
        <dbReference type="ARBA" id="ARBA00011575"/>
    </source>
</evidence>
<keyword evidence="5" id="KW-0460">Magnesium</keyword>
<keyword evidence="12" id="KW-1185">Reference proteome</keyword>
<evidence type="ECO:0000256" key="8">
    <source>
        <dbReference type="ARBA" id="ARBA00047683"/>
    </source>
</evidence>
<comment type="subunit">
    <text evidence="2">Heterotetramer consisting of two non-identical subunits: a beta subunit (TrpG) and a large alpha subunit (TrpE).</text>
</comment>
<evidence type="ECO:0000256" key="3">
    <source>
        <dbReference type="ARBA" id="ARBA00020653"/>
    </source>
</evidence>
<evidence type="ECO:0000313" key="11">
    <source>
        <dbReference type="EMBL" id="KOY77008.1"/>
    </source>
</evidence>
<accession>A0A0N0CTC8</accession>
<dbReference type="Pfam" id="PF00425">
    <property type="entry name" value="Chorismate_bind"/>
    <property type="match status" value="1"/>
</dbReference>
<dbReference type="EMBL" id="JXCY01000002">
    <property type="protein sequence ID" value="KOY77008.1"/>
    <property type="molecule type" value="Genomic_DNA"/>
</dbReference>
<dbReference type="InterPro" id="IPR005801">
    <property type="entry name" value="ADC_synthase"/>
</dbReference>
<sequence length="491" mass="56246">MQSICEVITLLTKEELQNLTSQYEYLPVRYQFSIDSFNPYKIVESVDPNHQQSMVFSHDDGNATTVIVDPKKIITVLDNQIVVKERDDVYQTTKNPIDFLNDYYQRHRTVKTADGFHTGLIGYFGYDFSKYAHNHLPKTHDDLGLQDIELFEPNITINYQNHEVTLTKLIPSNDFEQSFEQTQEELKHFATRLKQLLAEEVETTEYVDITESFHNQFQQVEFSEKVDAVKRHIYDGDIFQMILSNPYQTKAKGSLINVGKYLEENIYSPYHFYFAHDRFEAVGASPETLIQKTDDKLFSYPLAGTRRRGKTKEEDDFFADELRHSPKEQSEHNMLVDLGRNDVGNISEIGTVKVTKYMELLKFSNVMHLGSKVEGIAKKDITPIDIIAKTLPAGTLSGAPKLSAMQIIRELEQRKRGIYGGGIGYIDFSGDLDLCIGIRLAYKQDNNLVVHAGAGIVTSSDAHQEFHEFENKSRVIMDAIKEVEAQHDFIN</sequence>
<comment type="catalytic activity">
    <reaction evidence="8">
        <text>chorismate + L-glutamine = anthranilate + pyruvate + L-glutamate + H(+)</text>
        <dbReference type="Rhea" id="RHEA:21732"/>
        <dbReference type="ChEBI" id="CHEBI:15361"/>
        <dbReference type="ChEBI" id="CHEBI:15378"/>
        <dbReference type="ChEBI" id="CHEBI:16567"/>
        <dbReference type="ChEBI" id="CHEBI:29748"/>
        <dbReference type="ChEBI" id="CHEBI:29985"/>
        <dbReference type="ChEBI" id="CHEBI:58359"/>
        <dbReference type="EC" id="4.1.3.27"/>
    </reaction>
</comment>
<dbReference type="Pfam" id="PF04715">
    <property type="entry name" value="Anth_synt_I_N"/>
    <property type="match status" value="1"/>
</dbReference>
<dbReference type="PATRIC" id="fig|148814.8.peg.100"/>